<comment type="caution">
    <text evidence="1">The sequence shown here is derived from an EMBL/GenBank/DDBJ whole genome shotgun (WGS) entry which is preliminary data.</text>
</comment>
<name>A0A918NNQ3_9ACTN</name>
<gene>
    <name evidence="1" type="ORF">GCM10010358_41970</name>
</gene>
<dbReference type="RefSeq" id="WP_190191817.1">
    <property type="nucleotide sequence ID" value="NZ_BMVU01000020.1"/>
</dbReference>
<reference evidence="1" key="1">
    <citation type="journal article" date="2014" name="Int. J. Syst. Evol. Microbiol.">
        <title>Complete genome sequence of Corynebacterium casei LMG S-19264T (=DSM 44701T), isolated from a smear-ripened cheese.</title>
        <authorList>
            <consortium name="US DOE Joint Genome Institute (JGI-PGF)"/>
            <person name="Walter F."/>
            <person name="Albersmeier A."/>
            <person name="Kalinowski J."/>
            <person name="Ruckert C."/>
        </authorList>
    </citation>
    <scope>NUCLEOTIDE SEQUENCE</scope>
    <source>
        <strain evidence="1">JCM 4790</strain>
    </source>
</reference>
<dbReference type="Proteomes" id="UP000619244">
    <property type="component" value="Unassembled WGS sequence"/>
</dbReference>
<sequence length="268" mass="30407">MEISVPNELLHDYQGKCWWCGNTADSREHRYKKSDVVRNFQKDAWKTGVVRVKDASSREEYIQGANSGKLKFAKVLCARCNNERSQAFDRSYDVFAEYLHTEEELIVSAGEVRMSAIFGANWSERTSDLQKYFVKHACCRLAEDRVRIPGGVLDFLNGTRPDLPHMSMEMSINLSVREMTAHLRDVHGIHGGSLWSGPHQVWLNSTKTAIESVNSHFGINCYFLGYSCDMQSNTGGLPLDGDRLEMPSYRPEALEDVDIRDACQDCNP</sequence>
<dbReference type="AlphaFoldDB" id="A0A918NNQ3"/>
<evidence type="ECO:0000313" key="1">
    <source>
        <dbReference type="EMBL" id="GGX83271.1"/>
    </source>
</evidence>
<accession>A0A918NNQ3</accession>
<organism evidence="1 2">
    <name type="scientific">Streptomyces minutiscleroticus</name>
    <dbReference type="NCBI Taxonomy" id="68238"/>
    <lineage>
        <taxon>Bacteria</taxon>
        <taxon>Bacillati</taxon>
        <taxon>Actinomycetota</taxon>
        <taxon>Actinomycetes</taxon>
        <taxon>Kitasatosporales</taxon>
        <taxon>Streptomycetaceae</taxon>
        <taxon>Streptomyces</taxon>
    </lineage>
</organism>
<dbReference type="EMBL" id="BMVU01000020">
    <property type="protein sequence ID" value="GGX83271.1"/>
    <property type="molecule type" value="Genomic_DNA"/>
</dbReference>
<reference evidence="1" key="2">
    <citation type="submission" date="2020-09" db="EMBL/GenBank/DDBJ databases">
        <authorList>
            <person name="Sun Q."/>
            <person name="Ohkuma M."/>
        </authorList>
    </citation>
    <scope>NUCLEOTIDE SEQUENCE</scope>
    <source>
        <strain evidence="1">JCM 4790</strain>
    </source>
</reference>
<protein>
    <submittedName>
        <fullName evidence="1">Uncharacterized protein</fullName>
    </submittedName>
</protein>
<keyword evidence="2" id="KW-1185">Reference proteome</keyword>
<evidence type="ECO:0000313" key="2">
    <source>
        <dbReference type="Proteomes" id="UP000619244"/>
    </source>
</evidence>
<proteinExistence type="predicted"/>